<proteinExistence type="inferred from homology"/>
<evidence type="ECO:0000256" key="2">
    <source>
        <dbReference type="RuleBase" id="RU004020"/>
    </source>
</evidence>
<comment type="similarity">
    <text evidence="2">Belongs to the HSF family.</text>
</comment>
<evidence type="ECO:0000313" key="6">
    <source>
        <dbReference type="EMBL" id="CAD8073928.1"/>
    </source>
</evidence>
<dbReference type="Proteomes" id="UP000692954">
    <property type="component" value="Unassembled WGS sequence"/>
</dbReference>
<comment type="caution">
    <text evidence="5">The sequence shown here is derived from an EMBL/GenBank/DDBJ whole genome shotgun (WGS) entry which is preliminary data.</text>
</comment>
<feature type="domain" description="HSF-type DNA-binding" evidence="4">
    <location>
        <begin position="8"/>
        <end position="102"/>
    </location>
</feature>
<name>A0A8S1M239_9CILI</name>
<evidence type="ECO:0000313" key="5">
    <source>
        <dbReference type="EMBL" id="CAD8073927.1"/>
    </source>
</evidence>
<dbReference type="OrthoDB" id="60033at2759"/>
<dbReference type="PANTHER" id="PTHR10015:SF206">
    <property type="entry name" value="HSF-TYPE DNA-BINDING DOMAIN-CONTAINING PROTEIN"/>
    <property type="match status" value="1"/>
</dbReference>
<dbReference type="AlphaFoldDB" id="A0A8S1M239"/>
<sequence length="274" mass="32728">MSNSFQKREKGFIGNLKQLINSSEYGNIIKVLDSNNGFIIINDYEFQHQILKNHFKHSNIASFKRQLNMYGFQFTRTLEGYMKFQHNQFDSRNDEGLQIRQNTLVSTLSLDQELYLLKLQLKDIQRNQQIMQKQIREIIEQQKETQKNIKKAMLDYVRIRVNGQSRGKKVGKFVWKFHINITNKKYKKFLYKKWRQANHCLENLCIEDVNLQIFKQQFYTPFLYNSIFDIKIPNFNLEGSEILQLCDNQDQNEDSDLDKLEVQSVSNISNYLNL</sequence>
<dbReference type="PANTHER" id="PTHR10015">
    <property type="entry name" value="HEAT SHOCK TRANSCRIPTION FACTOR"/>
    <property type="match status" value="1"/>
</dbReference>
<dbReference type="GO" id="GO:0003700">
    <property type="term" value="F:DNA-binding transcription factor activity"/>
    <property type="evidence" value="ECO:0007669"/>
    <property type="project" value="InterPro"/>
</dbReference>
<keyword evidence="7" id="KW-1185">Reference proteome</keyword>
<dbReference type="InterPro" id="IPR000232">
    <property type="entry name" value="HSF_DNA-bd"/>
</dbReference>
<dbReference type="EMBL" id="CAJJDN010000031">
    <property type="protein sequence ID" value="CAD8073927.1"/>
    <property type="molecule type" value="Genomic_DNA"/>
</dbReference>
<feature type="coiled-coil region" evidence="3">
    <location>
        <begin position="121"/>
        <end position="155"/>
    </location>
</feature>
<gene>
    <name evidence="5" type="ORF">PSON_ATCC_30995.1.T0310219</name>
    <name evidence="6" type="ORF">PSON_ATCC_30995.1.T0310220</name>
</gene>
<reference evidence="5" key="1">
    <citation type="submission" date="2021-01" db="EMBL/GenBank/DDBJ databases">
        <authorList>
            <consortium name="Genoscope - CEA"/>
            <person name="William W."/>
        </authorList>
    </citation>
    <scope>NUCLEOTIDE SEQUENCE</scope>
</reference>
<evidence type="ECO:0000256" key="1">
    <source>
        <dbReference type="ARBA" id="ARBA00023125"/>
    </source>
</evidence>
<organism evidence="5 7">
    <name type="scientific">Paramecium sonneborni</name>
    <dbReference type="NCBI Taxonomy" id="65129"/>
    <lineage>
        <taxon>Eukaryota</taxon>
        <taxon>Sar</taxon>
        <taxon>Alveolata</taxon>
        <taxon>Ciliophora</taxon>
        <taxon>Intramacronucleata</taxon>
        <taxon>Oligohymenophorea</taxon>
        <taxon>Peniculida</taxon>
        <taxon>Parameciidae</taxon>
        <taxon>Paramecium</taxon>
    </lineage>
</organism>
<dbReference type="EMBL" id="CAJJDN010000031">
    <property type="protein sequence ID" value="CAD8073928.1"/>
    <property type="molecule type" value="Genomic_DNA"/>
</dbReference>
<accession>A0A8S1M239</accession>
<evidence type="ECO:0000313" key="7">
    <source>
        <dbReference type="Proteomes" id="UP000692954"/>
    </source>
</evidence>
<keyword evidence="3" id="KW-0175">Coiled coil</keyword>
<dbReference type="Pfam" id="PF00447">
    <property type="entry name" value="HSF_DNA-bind"/>
    <property type="match status" value="1"/>
</dbReference>
<evidence type="ECO:0000256" key="3">
    <source>
        <dbReference type="SAM" id="Coils"/>
    </source>
</evidence>
<dbReference type="SMART" id="SM00415">
    <property type="entry name" value="HSF"/>
    <property type="match status" value="1"/>
</dbReference>
<evidence type="ECO:0000259" key="4">
    <source>
        <dbReference type="SMART" id="SM00415"/>
    </source>
</evidence>
<keyword evidence="1" id="KW-0238">DNA-binding</keyword>
<protein>
    <recommendedName>
        <fullName evidence="4">HSF-type DNA-binding domain-containing protein</fullName>
    </recommendedName>
</protein>
<dbReference type="GO" id="GO:0043565">
    <property type="term" value="F:sequence-specific DNA binding"/>
    <property type="evidence" value="ECO:0007669"/>
    <property type="project" value="InterPro"/>
</dbReference>